<dbReference type="GO" id="GO:0005886">
    <property type="term" value="C:plasma membrane"/>
    <property type="evidence" value="ECO:0007669"/>
    <property type="project" value="InterPro"/>
</dbReference>
<proteinExistence type="predicted"/>
<dbReference type="GO" id="GO:0030889">
    <property type="term" value="P:negative regulation of B cell proliferation"/>
    <property type="evidence" value="ECO:0007669"/>
    <property type="project" value="TreeGrafter"/>
</dbReference>
<dbReference type="AlphaFoldDB" id="A0A667XWS0"/>
<sequence length="243" mass="26638">MGRSCPEGQYWDGLVTDCVGCQTVCQQPHKHVRCNKFCLSAECKAMPGHYYDNLLRKCMRCADICGGHPAEFPRKPTLAAVQKPAIEAVSPAPTSRGRPVLTAPPHPTILLYSLLALCMVLLLSALCVALAVCWRRARVKTSRQGPRATDPGRGAREAGEPGQSPTDRLMDSSILRRTEPNDDSTPTETCVCVHCFPDPRAPNQADERPLGLPFSFYQQALLHQPTSSSSKVLLCCLLFFFLA</sequence>
<reference evidence="4" key="1">
    <citation type="submission" date="2019-06" db="EMBL/GenBank/DDBJ databases">
        <authorList>
            <consortium name="Wellcome Sanger Institute Data Sharing"/>
        </authorList>
    </citation>
    <scope>NUCLEOTIDE SEQUENCE [LARGE SCALE GENOMIC DNA]</scope>
</reference>
<dbReference type="GeneTree" id="ENSGT00990000205845"/>
<dbReference type="PANTHER" id="PTHR15511:SF2">
    <property type="entry name" value="TUMOR NECROSIS FACTOR RECEPTOR SUPERFAMILY MEMBER 13B"/>
    <property type="match status" value="1"/>
</dbReference>
<dbReference type="Proteomes" id="UP000472263">
    <property type="component" value="Chromosome 19"/>
</dbReference>
<protein>
    <recommendedName>
        <fullName evidence="3">TACI cysteine-rich domain-containing protein</fullName>
    </recommendedName>
</protein>
<feature type="domain" description="TACI cysteine-rich" evidence="3">
    <location>
        <begin position="42"/>
        <end position="70"/>
    </location>
</feature>
<feature type="transmembrane region" description="Helical" evidence="2">
    <location>
        <begin position="109"/>
        <end position="134"/>
    </location>
</feature>
<feature type="region of interest" description="Disordered" evidence="1">
    <location>
        <begin position="143"/>
        <end position="171"/>
    </location>
</feature>
<dbReference type="SUPFAM" id="SSF57586">
    <property type="entry name" value="TNF receptor-like"/>
    <property type="match status" value="2"/>
</dbReference>
<reference evidence="4" key="3">
    <citation type="submission" date="2025-09" db="UniProtKB">
        <authorList>
            <consortium name="Ensembl"/>
        </authorList>
    </citation>
    <scope>IDENTIFICATION</scope>
</reference>
<reference evidence="4" key="2">
    <citation type="submission" date="2025-08" db="UniProtKB">
        <authorList>
            <consortium name="Ensembl"/>
        </authorList>
    </citation>
    <scope>IDENTIFICATION</scope>
</reference>
<dbReference type="PANTHER" id="PTHR15511">
    <property type="entry name" value="TUMOR NECROSIS FACTOR RECEPTOR SUPERFAMILY MEMBER 13B"/>
    <property type="match status" value="1"/>
</dbReference>
<name>A0A667XWS0_9TELE</name>
<dbReference type="Gene3D" id="4.10.1290.10">
    <property type="entry name" value="Tumor necrosis factor receptor superfamily"/>
    <property type="match status" value="2"/>
</dbReference>
<gene>
    <name evidence="4" type="primary">tnfrsf13b</name>
</gene>
<evidence type="ECO:0000313" key="4">
    <source>
        <dbReference type="Ensembl" id="ENSMMDP00005022090.1"/>
    </source>
</evidence>
<evidence type="ECO:0000313" key="5">
    <source>
        <dbReference type="Proteomes" id="UP000472263"/>
    </source>
</evidence>
<keyword evidence="5" id="KW-1185">Reference proteome</keyword>
<dbReference type="Ensembl" id="ENSMMDT00005022583.1">
    <property type="protein sequence ID" value="ENSMMDP00005022090.1"/>
    <property type="gene ID" value="ENSMMDG00005010746.1"/>
</dbReference>
<keyword evidence="2" id="KW-0472">Membrane</keyword>
<evidence type="ECO:0000256" key="2">
    <source>
        <dbReference type="SAM" id="Phobius"/>
    </source>
</evidence>
<dbReference type="InterPro" id="IPR022317">
    <property type="entry name" value="TNFR_13B"/>
</dbReference>
<dbReference type="Pfam" id="PF09305">
    <property type="entry name" value="TACI-CRD2"/>
    <property type="match status" value="1"/>
</dbReference>
<organism evidence="4 5">
    <name type="scientific">Myripristis murdjan</name>
    <name type="common">pinecone soldierfish</name>
    <dbReference type="NCBI Taxonomy" id="586833"/>
    <lineage>
        <taxon>Eukaryota</taxon>
        <taxon>Metazoa</taxon>
        <taxon>Chordata</taxon>
        <taxon>Craniata</taxon>
        <taxon>Vertebrata</taxon>
        <taxon>Euteleostomi</taxon>
        <taxon>Actinopterygii</taxon>
        <taxon>Neopterygii</taxon>
        <taxon>Teleostei</taxon>
        <taxon>Neoteleostei</taxon>
        <taxon>Acanthomorphata</taxon>
        <taxon>Holocentriformes</taxon>
        <taxon>Holocentridae</taxon>
        <taxon>Myripristis</taxon>
    </lineage>
</organism>
<dbReference type="InParanoid" id="A0A667XWS0"/>
<keyword evidence="2" id="KW-1133">Transmembrane helix</keyword>
<dbReference type="GO" id="GO:0001782">
    <property type="term" value="P:B cell homeostasis"/>
    <property type="evidence" value="ECO:0007669"/>
    <property type="project" value="TreeGrafter"/>
</dbReference>
<dbReference type="GO" id="GO:0002244">
    <property type="term" value="P:hematopoietic progenitor cell differentiation"/>
    <property type="evidence" value="ECO:0007669"/>
    <property type="project" value="TreeGrafter"/>
</dbReference>
<keyword evidence="2" id="KW-0812">Transmembrane</keyword>
<evidence type="ECO:0000256" key="1">
    <source>
        <dbReference type="SAM" id="MobiDB-lite"/>
    </source>
</evidence>
<accession>A0A667XWS0</accession>
<evidence type="ECO:0000259" key="3">
    <source>
        <dbReference type="Pfam" id="PF09305"/>
    </source>
</evidence>
<dbReference type="InterPro" id="IPR015384">
    <property type="entry name" value="TACI_Cys-rich-dom"/>
</dbReference>